<dbReference type="Gene3D" id="1.10.10.200">
    <property type="match status" value="1"/>
</dbReference>
<dbReference type="InterPro" id="IPR026564">
    <property type="entry name" value="Transcrip_reg_TACO1-like_dom3"/>
</dbReference>
<accession>A0A9P4M4Q7</accession>
<evidence type="ECO:0000256" key="1">
    <source>
        <dbReference type="ARBA" id="ARBA00008724"/>
    </source>
</evidence>
<dbReference type="Gene3D" id="3.30.70.980">
    <property type="match status" value="2"/>
</dbReference>
<dbReference type="InterPro" id="IPR048300">
    <property type="entry name" value="TACO1_YebC-like_2nd/3rd_dom"/>
</dbReference>
<evidence type="ECO:0000313" key="5">
    <source>
        <dbReference type="Proteomes" id="UP000799772"/>
    </source>
</evidence>
<reference evidence="4" key="1">
    <citation type="journal article" date="2020" name="Stud. Mycol.">
        <title>101 Dothideomycetes genomes: a test case for predicting lifestyles and emergence of pathogens.</title>
        <authorList>
            <person name="Haridas S."/>
            <person name="Albert R."/>
            <person name="Binder M."/>
            <person name="Bloem J."/>
            <person name="Labutti K."/>
            <person name="Salamov A."/>
            <person name="Andreopoulos B."/>
            <person name="Baker S."/>
            <person name="Barry K."/>
            <person name="Bills G."/>
            <person name="Bluhm B."/>
            <person name="Cannon C."/>
            <person name="Castanera R."/>
            <person name="Culley D."/>
            <person name="Daum C."/>
            <person name="Ezra D."/>
            <person name="Gonzalez J."/>
            <person name="Henrissat B."/>
            <person name="Kuo A."/>
            <person name="Liang C."/>
            <person name="Lipzen A."/>
            <person name="Lutzoni F."/>
            <person name="Magnuson J."/>
            <person name="Mondo S."/>
            <person name="Nolan M."/>
            <person name="Ohm R."/>
            <person name="Pangilinan J."/>
            <person name="Park H.-J."/>
            <person name="Ramirez L."/>
            <person name="Alfaro M."/>
            <person name="Sun H."/>
            <person name="Tritt A."/>
            <person name="Yoshinaga Y."/>
            <person name="Zwiers L.-H."/>
            <person name="Turgeon B."/>
            <person name="Goodwin S."/>
            <person name="Spatafora J."/>
            <person name="Crous P."/>
            <person name="Grigoriev I."/>
        </authorList>
    </citation>
    <scope>NUCLEOTIDE SEQUENCE</scope>
    <source>
        <strain evidence="4">CBS 133067</strain>
    </source>
</reference>
<comment type="caution">
    <text evidence="4">The sequence shown here is derived from an EMBL/GenBank/DDBJ whole genome shotgun (WGS) entry which is preliminary data.</text>
</comment>
<name>A0A9P4M4Q7_9PEZI</name>
<gene>
    <name evidence="4" type="ORF">NA57DRAFT_77328</name>
</gene>
<dbReference type="Pfam" id="PF01709">
    <property type="entry name" value="Transcrip_reg"/>
    <property type="match status" value="1"/>
</dbReference>
<dbReference type="EMBL" id="ML978128">
    <property type="protein sequence ID" value="KAF2097075.1"/>
    <property type="molecule type" value="Genomic_DNA"/>
</dbReference>
<dbReference type="GO" id="GO:0005739">
    <property type="term" value="C:mitochondrion"/>
    <property type="evidence" value="ECO:0007669"/>
    <property type="project" value="TreeGrafter"/>
</dbReference>
<comment type="similarity">
    <text evidence="1">Belongs to the TACO1 family.</text>
</comment>
<keyword evidence="5" id="KW-1185">Reference proteome</keyword>
<dbReference type="InterPro" id="IPR029072">
    <property type="entry name" value="YebC-like"/>
</dbReference>
<dbReference type="InterPro" id="IPR049083">
    <property type="entry name" value="TACO1_YebC_N"/>
</dbReference>
<dbReference type="PANTHER" id="PTHR12532">
    <property type="entry name" value="TRANSLATIONAL ACTIVATOR OF CYTOCHROME C OXIDASE 1"/>
    <property type="match status" value="1"/>
</dbReference>
<dbReference type="Pfam" id="PF20772">
    <property type="entry name" value="TACO1_YebC_N"/>
    <property type="match status" value="1"/>
</dbReference>
<dbReference type="SUPFAM" id="SSF75625">
    <property type="entry name" value="YebC-like"/>
    <property type="match status" value="1"/>
</dbReference>
<dbReference type="InterPro" id="IPR017856">
    <property type="entry name" value="Integrase-like_N"/>
</dbReference>
<organism evidence="4 5">
    <name type="scientific">Rhizodiscina lignyota</name>
    <dbReference type="NCBI Taxonomy" id="1504668"/>
    <lineage>
        <taxon>Eukaryota</taxon>
        <taxon>Fungi</taxon>
        <taxon>Dikarya</taxon>
        <taxon>Ascomycota</taxon>
        <taxon>Pezizomycotina</taxon>
        <taxon>Dothideomycetes</taxon>
        <taxon>Pleosporomycetidae</taxon>
        <taxon>Aulographales</taxon>
        <taxon>Rhizodiscinaceae</taxon>
        <taxon>Rhizodiscina</taxon>
    </lineage>
</organism>
<dbReference type="InterPro" id="IPR002876">
    <property type="entry name" value="Transcrip_reg_TACO1-like"/>
</dbReference>
<dbReference type="PANTHER" id="PTHR12532:SF0">
    <property type="entry name" value="TRANSLATIONAL ACTIVATOR OF CYTOCHROME C OXIDASE 1"/>
    <property type="match status" value="1"/>
</dbReference>
<sequence>MKVFGPNPDQNPRLAIAIQNAKRAAVPKTLVESAIARGQGQSASGAKLEAVTLEAILPQSIAIVIECETDSRLRTLAELRTLVKDHGGNATPTVYLFEKQGKVVLKQGESIATADEVLEQALDAGALDILEGEDSTHIVFTEPAATVAVSQSLSSSLNMEIASADIVWTPNEDTKVSFANSEEGENFSQFLDKLQEMSEVLAIHANIARSGVLSDEEWTDLQRRVNM</sequence>
<evidence type="ECO:0000259" key="2">
    <source>
        <dbReference type="Pfam" id="PF01709"/>
    </source>
</evidence>
<dbReference type="Proteomes" id="UP000799772">
    <property type="component" value="Unassembled WGS sequence"/>
</dbReference>
<dbReference type="AlphaFoldDB" id="A0A9P4M4Q7"/>
<evidence type="ECO:0000259" key="3">
    <source>
        <dbReference type="Pfam" id="PF20772"/>
    </source>
</evidence>
<evidence type="ECO:0000313" key="4">
    <source>
        <dbReference type="EMBL" id="KAF2097075.1"/>
    </source>
</evidence>
<proteinExistence type="inferred from homology"/>
<feature type="domain" description="TACO1/YebC-like N-terminal" evidence="3">
    <location>
        <begin position="2"/>
        <end position="41"/>
    </location>
</feature>
<protein>
    <submittedName>
        <fullName evidence="4">YebC-like protein</fullName>
    </submittedName>
</protein>
<dbReference type="OrthoDB" id="2017544at2759"/>
<feature type="domain" description="TACO1/YebC-like second and third" evidence="2">
    <location>
        <begin position="49"/>
        <end position="207"/>
    </location>
</feature>